<accession>E4XNQ2</accession>
<evidence type="ECO:0000313" key="2">
    <source>
        <dbReference type="Proteomes" id="UP000001307"/>
    </source>
</evidence>
<organism evidence="1">
    <name type="scientific">Oikopleura dioica</name>
    <name type="common">Tunicate</name>
    <dbReference type="NCBI Taxonomy" id="34765"/>
    <lineage>
        <taxon>Eukaryota</taxon>
        <taxon>Metazoa</taxon>
        <taxon>Chordata</taxon>
        <taxon>Tunicata</taxon>
        <taxon>Appendicularia</taxon>
        <taxon>Copelata</taxon>
        <taxon>Oikopleuridae</taxon>
        <taxon>Oikopleura</taxon>
    </lineage>
</organism>
<name>E4XNQ2_OIKDI</name>
<dbReference type="InParanoid" id="E4XNQ2"/>
<dbReference type="Proteomes" id="UP000001307">
    <property type="component" value="Unassembled WGS sequence"/>
</dbReference>
<proteinExistence type="predicted"/>
<gene>
    <name evidence="1" type="ORF">GSOID_T00016653001</name>
</gene>
<evidence type="ECO:0000313" key="1">
    <source>
        <dbReference type="EMBL" id="CBY11490.1"/>
    </source>
</evidence>
<keyword evidence="2" id="KW-1185">Reference proteome</keyword>
<protein>
    <submittedName>
        <fullName evidence="1">Uncharacterized protein</fullName>
    </submittedName>
</protein>
<reference evidence="1" key="1">
    <citation type="journal article" date="2010" name="Science">
        <title>Plasticity of animal genome architecture unmasked by rapid evolution of a pelagic tunicate.</title>
        <authorList>
            <person name="Denoeud F."/>
            <person name="Henriet S."/>
            <person name="Mungpakdee S."/>
            <person name="Aury J.M."/>
            <person name="Da Silva C."/>
            <person name="Brinkmann H."/>
            <person name="Mikhaleva J."/>
            <person name="Olsen L.C."/>
            <person name="Jubin C."/>
            <person name="Canestro C."/>
            <person name="Bouquet J.M."/>
            <person name="Danks G."/>
            <person name="Poulain J."/>
            <person name="Campsteijn C."/>
            <person name="Adamski M."/>
            <person name="Cross I."/>
            <person name="Yadetie F."/>
            <person name="Muffato M."/>
            <person name="Louis A."/>
            <person name="Butcher S."/>
            <person name="Tsagkogeorga G."/>
            <person name="Konrad A."/>
            <person name="Singh S."/>
            <person name="Jensen M.F."/>
            <person name="Cong E.H."/>
            <person name="Eikeseth-Otteraa H."/>
            <person name="Noel B."/>
            <person name="Anthouard V."/>
            <person name="Porcel B.M."/>
            <person name="Kachouri-Lafond R."/>
            <person name="Nishino A."/>
            <person name="Ugolini M."/>
            <person name="Chourrout P."/>
            <person name="Nishida H."/>
            <person name="Aasland R."/>
            <person name="Huzurbazar S."/>
            <person name="Westhof E."/>
            <person name="Delsuc F."/>
            <person name="Lehrach H."/>
            <person name="Reinhardt R."/>
            <person name="Weissenbach J."/>
            <person name="Roy S.W."/>
            <person name="Artiguenave F."/>
            <person name="Postlethwait J.H."/>
            <person name="Manak J.R."/>
            <person name="Thompson E.M."/>
            <person name="Jaillon O."/>
            <person name="Du Pasquier L."/>
            <person name="Boudinot P."/>
            <person name="Liberles D.A."/>
            <person name="Volff J.N."/>
            <person name="Philippe H."/>
            <person name="Lenhard B."/>
            <person name="Roest Crollius H."/>
            <person name="Wincker P."/>
            <person name="Chourrout D."/>
        </authorList>
    </citation>
    <scope>NUCLEOTIDE SEQUENCE [LARGE SCALE GENOMIC DNA]</scope>
</reference>
<dbReference type="EMBL" id="FN653085">
    <property type="protein sequence ID" value="CBY11490.1"/>
    <property type="molecule type" value="Genomic_DNA"/>
</dbReference>
<sequence length="26" mass="2931">MYQAMRCPAVPDFTKPTGSFRLKGTK</sequence>
<dbReference type="AlphaFoldDB" id="E4XNQ2"/>